<reference evidence="4" key="1">
    <citation type="submission" date="2020-09" db="EMBL/GenBank/DDBJ databases">
        <title>Streptomyces grisecoloratus sp. nov., isolated from cotton soil.</title>
        <authorList>
            <person name="Xing L."/>
        </authorList>
    </citation>
    <scope>NUCLEOTIDE SEQUENCE</scope>
    <source>
        <strain evidence="4">TRM S81-3</strain>
    </source>
</reference>
<sequence length="476" mass="49707">MAAAHGSTRPGPGSTRPAPGVARLDPGVARLDPVIDGQDVPSRDTARLTGVDGAPLAEVGLAPRLLAQAAVNRIRRSADGSVPDAGVFAAAGDLFATATLDGESPQEYRRRVALATGSAHGTIDRAVAGIRAALNQTELLNSSELPAPFAAGGYARHWVPRGRVLAAVVPNNHPEPNVTWVRALSLGYSVLVRPGSKDPFTPRRLTAALLRAGLAPHRIAFLPGGHETGEHLIDQADLGIVYGGPDAAARWAGRRDVLVRGPGRSKALVDAAAAARLPDRLADWIADDGGVRCNNISAVLTSGPVDELADALAERLAALPVHPVTSPEAVLPATGRDDAAALRDHLATLTAQVTDHSARLYPDGPLAEAGDGSTVLRPLVVATDDPFHPLVGTELPFPFVVVAPWRTEHGIAPLRDSLVVSLNGRHTDLAQQLLREPSVRKVTTGPVRPWASRPELPHDGSLAGFLLEPKALVVAT</sequence>
<dbReference type="Proteomes" id="UP000621210">
    <property type="component" value="Unassembled WGS sequence"/>
</dbReference>
<dbReference type="InterPro" id="IPR016163">
    <property type="entry name" value="Ald_DH_C"/>
</dbReference>
<dbReference type="GO" id="GO:0016620">
    <property type="term" value="F:oxidoreductase activity, acting on the aldehyde or oxo group of donors, NAD or NADP as acceptor"/>
    <property type="evidence" value="ECO:0007669"/>
    <property type="project" value="InterPro"/>
</dbReference>
<dbReference type="Pfam" id="PF00171">
    <property type="entry name" value="Aldedh"/>
    <property type="match status" value="1"/>
</dbReference>
<dbReference type="AlphaFoldDB" id="A0A926QRY6"/>
<dbReference type="InterPro" id="IPR016161">
    <property type="entry name" value="Ald_DH/histidinol_DH"/>
</dbReference>
<evidence type="ECO:0000313" key="4">
    <source>
        <dbReference type="EMBL" id="MBD0420412.1"/>
    </source>
</evidence>
<dbReference type="InterPro" id="IPR016162">
    <property type="entry name" value="Ald_DH_N"/>
</dbReference>
<dbReference type="SUPFAM" id="SSF53720">
    <property type="entry name" value="ALDH-like"/>
    <property type="match status" value="1"/>
</dbReference>
<gene>
    <name evidence="4" type="ORF">H0H10_14870</name>
</gene>
<evidence type="ECO:0000259" key="3">
    <source>
        <dbReference type="Pfam" id="PF00171"/>
    </source>
</evidence>
<keyword evidence="5" id="KW-1185">Reference proteome</keyword>
<evidence type="ECO:0000313" key="5">
    <source>
        <dbReference type="Proteomes" id="UP000621210"/>
    </source>
</evidence>
<dbReference type="Gene3D" id="3.40.309.10">
    <property type="entry name" value="Aldehyde Dehydrogenase, Chain A, domain 2"/>
    <property type="match status" value="1"/>
</dbReference>
<name>A0A926QRY6_9ACTN</name>
<proteinExistence type="predicted"/>
<protein>
    <submittedName>
        <fullName evidence="4">Aldehyde dehydrogenase</fullName>
    </submittedName>
</protein>
<feature type="domain" description="Aldehyde dehydrogenase" evidence="3">
    <location>
        <begin position="118"/>
        <end position="409"/>
    </location>
</feature>
<accession>A0A926QRY6</accession>
<keyword evidence="1" id="KW-0560">Oxidoreductase</keyword>
<dbReference type="RefSeq" id="WP_188181398.1">
    <property type="nucleotide sequence ID" value="NZ_JACVQF010000187.1"/>
</dbReference>
<organism evidence="4 5">
    <name type="scientific">Streptomyces griseicoloratus</name>
    <dbReference type="NCBI Taxonomy" id="2752516"/>
    <lineage>
        <taxon>Bacteria</taxon>
        <taxon>Bacillati</taxon>
        <taxon>Actinomycetota</taxon>
        <taxon>Actinomycetes</taxon>
        <taxon>Kitasatosporales</taxon>
        <taxon>Streptomycetaceae</taxon>
        <taxon>Streptomyces</taxon>
    </lineage>
</organism>
<comment type="caution">
    <text evidence="4">The sequence shown here is derived from an EMBL/GenBank/DDBJ whole genome shotgun (WGS) entry which is preliminary data.</text>
</comment>
<evidence type="ECO:0000256" key="2">
    <source>
        <dbReference type="SAM" id="MobiDB-lite"/>
    </source>
</evidence>
<reference evidence="4" key="2">
    <citation type="submission" date="2020-09" db="EMBL/GenBank/DDBJ databases">
        <authorList>
            <person name="Luo X."/>
        </authorList>
    </citation>
    <scope>NUCLEOTIDE SEQUENCE</scope>
    <source>
        <strain evidence="4">TRM S81-3</strain>
    </source>
</reference>
<dbReference type="InterPro" id="IPR015590">
    <property type="entry name" value="Aldehyde_DH_dom"/>
</dbReference>
<dbReference type="Gene3D" id="3.40.605.10">
    <property type="entry name" value="Aldehyde Dehydrogenase, Chain A, domain 1"/>
    <property type="match status" value="1"/>
</dbReference>
<dbReference type="EMBL" id="JACVQF010000187">
    <property type="protein sequence ID" value="MBD0420412.1"/>
    <property type="molecule type" value="Genomic_DNA"/>
</dbReference>
<evidence type="ECO:0000256" key="1">
    <source>
        <dbReference type="ARBA" id="ARBA00023002"/>
    </source>
</evidence>
<feature type="region of interest" description="Disordered" evidence="2">
    <location>
        <begin position="1"/>
        <end position="25"/>
    </location>
</feature>